<evidence type="ECO:0000256" key="7">
    <source>
        <dbReference type="ARBA" id="ARBA00023136"/>
    </source>
</evidence>
<comment type="caution">
    <text evidence="9">The sequence shown here is derived from an EMBL/GenBank/DDBJ whole genome shotgun (WGS) entry which is preliminary data.</text>
</comment>
<name>S2W5E0_9ACTN</name>
<evidence type="ECO:0000256" key="6">
    <source>
        <dbReference type="ARBA" id="ARBA00022989"/>
    </source>
</evidence>
<dbReference type="PANTHER" id="PTHR42893">
    <property type="entry name" value="PROTEIN DETOXIFICATION 44, CHLOROPLASTIC-RELATED"/>
    <property type="match status" value="1"/>
</dbReference>
<dbReference type="GO" id="GO:0042910">
    <property type="term" value="F:xenobiotic transmembrane transporter activity"/>
    <property type="evidence" value="ECO:0007669"/>
    <property type="project" value="InterPro"/>
</dbReference>
<evidence type="ECO:0000313" key="10">
    <source>
        <dbReference type="Proteomes" id="UP000014417"/>
    </source>
</evidence>
<feature type="transmembrane region" description="Helical" evidence="8">
    <location>
        <begin position="345"/>
        <end position="367"/>
    </location>
</feature>
<keyword evidence="4" id="KW-1003">Cell membrane</keyword>
<dbReference type="InterPro" id="IPR002528">
    <property type="entry name" value="MATE_fam"/>
</dbReference>
<dbReference type="Pfam" id="PF01554">
    <property type="entry name" value="MatE"/>
    <property type="match status" value="2"/>
</dbReference>
<dbReference type="STRING" id="883161.HMPREF9306_01031"/>
<protein>
    <submittedName>
        <fullName evidence="9">MATE efflux family protein</fullName>
    </submittedName>
</protein>
<keyword evidence="5 8" id="KW-0812">Transmembrane</keyword>
<dbReference type="AlphaFoldDB" id="S2W5E0"/>
<organism evidence="9 10">
    <name type="scientific">Propionimicrobium lymphophilum ACS-093-V-SCH5</name>
    <dbReference type="NCBI Taxonomy" id="883161"/>
    <lineage>
        <taxon>Bacteria</taxon>
        <taxon>Bacillati</taxon>
        <taxon>Actinomycetota</taxon>
        <taxon>Actinomycetes</taxon>
        <taxon>Propionibacteriales</taxon>
        <taxon>Propionibacteriaceae</taxon>
        <taxon>Propionimicrobium</taxon>
    </lineage>
</organism>
<dbReference type="RefSeq" id="WP_016455864.1">
    <property type="nucleotide sequence ID" value="NZ_KE150269.1"/>
</dbReference>
<evidence type="ECO:0000256" key="8">
    <source>
        <dbReference type="SAM" id="Phobius"/>
    </source>
</evidence>
<dbReference type="InterPro" id="IPR044644">
    <property type="entry name" value="DinF-like"/>
</dbReference>
<feature type="transmembrane region" description="Helical" evidence="8">
    <location>
        <begin position="163"/>
        <end position="182"/>
    </location>
</feature>
<evidence type="ECO:0000256" key="3">
    <source>
        <dbReference type="ARBA" id="ARBA00022448"/>
    </source>
</evidence>
<keyword evidence="7 8" id="KW-0472">Membrane</keyword>
<gene>
    <name evidence="9" type="ORF">HMPREF9306_01031</name>
</gene>
<keyword evidence="10" id="KW-1185">Reference proteome</keyword>
<dbReference type="InterPro" id="IPR048279">
    <property type="entry name" value="MdtK-like"/>
</dbReference>
<dbReference type="Proteomes" id="UP000014417">
    <property type="component" value="Unassembled WGS sequence"/>
</dbReference>
<comment type="similarity">
    <text evidence="2">Belongs to the multi antimicrobial extrusion (MATE) (TC 2.A.66.1) family.</text>
</comment>
<dbReference type="HOGENOM" id="CLU_012893_16_3_11"/>
<evidence type="ECO:0000256" key="1">
    <source>
        <dbReference type="ARBA" id="ARBA00004651"/>
    </source>
</evidence>
<feature type="transmembrane region" description="Helical" evidence="8">
    <location>
        <begin position="188"/>
        <end position="211"/>
    </location>
</feature>
<evidence type="ECO:0000313" key="9">
    <source>
        <dbReference type="EMBL" id="EPD33490.1"/>
    </source>
</evidence>
<feature type="transmembrane region" description="Helical" evidence="8">
    <location>
        <begin position="132"/>
        <end position="156"/>
    </location>
</feature>
<feature type="transmembrane region" description="Helical" evidence="8">
    <location>
        <begin position="379"/>
        <end position="403"/>
    </location>
</feature>
<sequence>MNEARKPTAAKEILRLAVPTLGALLVQPVLLLVDSAIVGHWSTDSLAGLGLAQTVLLTIVGLCVFLAYSTTAATARALGAGKLANGLKAGVDAIWLAIFIGIAVATLTASFGGWILGLFAAEPSVISEGTKYLAVSAIGLPAMLSVQAATGVIRGLQDTRTPLLVSLLAAVVNVPLSVVLVFTAGWGVVGAAVGTVVAQYLMAVILVSIVWKKAIQHQISLRPEMSGVASAWRGGVPILVRTLAMRIGMLMLSACAAKLGTTQLAAHQIVLNLWNFLANGLDAVAIAAQSITGKYLGAGDVKYVRSATRQMTRWGVFGGTGAAALVLACSWLLPKLFSPDVDVQGAISVTLLVVVICQPLAGYVYVLDGVLMGAGDTVYLAKVSAFNLLCFIPAIVLWIWLGLQANPGLVWLWIAYGGWYMALRAVTLWIRQRSNKWIRVGD</sequence>
<feature type="transmembrane region" description="Helical" evidence="8">
    <location>
        <begin position="12"/>
        <end position="33"/>
    </location>
</feature>
<accession>S2W5E0</accession>
<comment type="subcellular location">
    <subcellularLocation>
        <location evidence="1">Cell membrane</location>
        <topology evidence="1">Multi-pass membrane protein</topology>
    </subcellularLocation>
</comment>
<feature type="transmembrane region" description="Helical" evidence="8">
    <location>
        <begin position="409"/>
        <end position="430"/>
    </location>
</feature>
<keyword evidence="6 8" id="KW-1133">Transmembrane helix</keyword>
<feature type="transmembrane region" description="Helical" evidence="8">
    <location>
        <begin position="314"/>
        <end position="333"/>
    </location>
</feature>
<proteinExistence type="inferred from homology"/>
<feature type="transmembrane region" description="Helical" evidence="8">
    <location>
        <begin position="89"/>
        <end position="120"/>
    </location>
</feature>
<dbReference type="GO" id="GO:0005886">
    <property type="term" value="C:plasma membrane"/>
    <property type="evidence" value="ECO:0007669"/>
    <property type="project" value="UniProtKB-SubCell"/>
</dbReference>
<dbReference type="NCBIfam" id="TIGR00797">
    <property type="entry name" value="matE"/>
    <property type="match status" value="1"/>
</dbReference>
<evidence type="ECO:0000256" key="2">
    <source>
        <dbReference type="ARBA" id="ARBA00010199"/>
    </source>
</evidence>
<reference evidence="9 10" key="1">
    <citation type="submission" date="2013-04" db="EMBL/GenBank/DDBJ databases">
        <title>The Genome Sequence of Propionimicrobium lymphophilum ACS-093-V-SCH5.</title>
        <authorList>
            <consortium name="The Broad Institute Genomics Platform"/>
            <person name="Earl A."/>
            <person name="Ward D."/>
            <person name="Feldgarden M."/>
            <person name="Gevers D."/>
            <person name="Saerens B."/>
            <person name="Vaneechoutte M."/>
            <person name="Walker B."/>
            <person name="Young S."/>
            <person name="Zeng Q."/>
            <person name="Gargeya S."/>
            <person name="Fitzgerald M."/>
            <person name="Haas B."/>
            <person name="Abouelleil A."/>
            <person name="Allen A.W."/>
            <person name="Alvarado L."/>
            <person name="Arachchi H.M."/>
            <person name="Berlin A.M."/>
            <person name="Chapman S.B."/>
            <person name="Gainer-Dewar J."/>
            <person name="Goldberg J."/>
            <person name="Griggs A."/>
            <person name="Gujja S."/>
            <person name="Hansen M."/>
            <person name="Howarth C."/>
            <person name="Imamovic A."/>
            <person name="Ireland A."/>
            <person name="Larimer J."/>
            <person name="McCowan C."/>
            <person name="Murphy C."/>
            <person name="Pearson M."/>
            <person name="Poon T.W."/>
            <person name="Priest M."/>
            <person name="Roberts A."/>
            <person name="Saif S."/>
            <person name="Shea T."/>
            <person name="Sisk P."/>
            <person name="Sykes S."/>
            <person name="Wortman J."/>
            <person name="Nusbaum C."/>
            <person name="Birren B."/>
        </authorList>
    </citation>
    <scope>NUCLEOTIDE SEQUENCE [LARGE SCALE GENOMIC DNA]</scope>
    <source>
        <strain evidence="9 10">ACS-093-V-SCH5</strain>
    </source>
</reference>
<feature type="transmembrane region" description="Helical" evidence="8">
    <location>
        <begin position="45"/>
        <end position="68"/>
    </location>
</feature>
<keyword evidence="3" id="KW-0813">Transport</keyword>
<dbReference type="EMBL" id="AGZR01000005">
    <property type="protein sequence ID" value="EPD33490.1"/>
    <property type="molecule type" value="Genomic_DNA"/>
</dbReference>
<evidence type="ECO:0000256" key="4">
    <source>
        <dbReference type="ARBA" id="ARBA00022475"/>
    </source>
</evidence>
<dbReference type="PANTHER" id="PTHR42893:SF46">
    <property type="entry name" value="PROTEIN DETOXIFICATION 44, CHLOROPLASTIC"/>
    <property type="match status" value="1"/>
</dbReference>
<evidence type="ECO:0000256" key="5">
    <source>
        <dbReference type="ARBA" id="ARBA00022692"/>
    </source>
</evidence>
<dbReference type="GO" id="GO:0015297">
    <property type="term" value="F:antiporter activity"/>
    <property type="evidence" value="ECO:0007669"/>
    <property type="project" value="InterPro"/>
</dbReference>
<dbReference type="OrthoDB" id="5242355at2"/>
<dbReference type="PIRSF" id="PIRSF006603">
    <property type="entry name" value="DinF"/>
    <property type="match status" value="1"/>
</dbReference>